<reference evidence="2 3" key="1">
    <citation type="submission" date="2016-10" db="EMBL/GenBank/DDBJ databases">
        <authorList>
            <person name="de Groot N.N."/>
        </authorList>
    </citation>
    <scope>NUCLEOTIDE SEQUENCE [LARGE SCALE GENOMIC DNA]</scope>
    <source>
        <strain evidence="2 3">CGMCC 4.5598</strain>
    </source>
</reference>
<dbReference type="InterPro" id="IPR036691">
    <property type="entry name" value="Endo/exonu/phosph_ase_sf"/>
</dbReference>
<dbReference type="OrthoDB" id="3820230at2"/>
<accession>A0A1H9ZSC4</accession>
<keyword evidence="2" id="KW-0269">Exonuclease</keyword>
<keyword evidence="2" id="KW-0255">Endonuclease</keyword>
<keyword evidence="2" id="KW-0540">Nuclease</keyword>
<dbReference type="STRING" id="568860.SAMN05421811_101515"/>
<sequence length="255" mass="26726">MTVRVGTYNLHGLRDSLPALTRVIAGLRADVLCVQEAPRFGRWRARRRALAAAAGMRLATPGRLGGVAVLTGPRVRVLEARSHALRVFLGLELRGLAIAVVEAGGARLAVGSLHLDLHDPARVHHAAEAVALMERAAAPYGAAIVLGGDVNERPHQPAWRYLAGRLSDCHEEAASRLAYEELPGGRPEVRPVERPVGRAGGLTFPAARPSARIDGVFAAPEARVVSCGGADAAAADLAAASDHLPVVAELRLPVG</sequence>
<dbReference type="RefSeq" id="WP_091076286.1">
    <property type="nucleotide sequence ID" value="NZ_FOHX01000001.1"/>
</dbReference>
<dbReference type="SUPFAM" id="SSF56219">
    <property type="entry name" value="DNase I-like"/>
    <property type="match status" value="1"/>
</dbReference>
<feature type="domain" description="Endonuclease/exonuclease/phosphatase" evidence="1">
    <location>
        <begin position="6"/>
        <end position="243"/>
    </location>
</feature>
<evidence type="ECO:0000313" key="2">
    <source>
        <dbReference type="EMBL" id="SES84102.1"/>
    </source>
</evidence>
<dbReference type="Pfam" id="PF03372">
    <property type="entry name" value="Exo_endo_phos"/>
    <property type="match status" value="1"/>
</dbReference>
<keyword evidence="2" id="KW-0378">Hydrolase</keyword>
<proteinExistence type="predicted"/>
<name>A0A1H9ZSC4_9ACTN</name>
<dbReference type="GO" id="GO:0004527">
    <property type="term" value="F:exonuclease activity"/>
    <property type="evidence" value="ECO:0007669"/>
    <property type="project" value="UniProtKB-KW"/>
</dbReference>
<dbReference type="Proteomes" id="UP000199361">
    <property type="component" value="Unassembled WGS sequence"/>
</dbReference>
<protein>
    <submittedName>
        <fullName evidence="2">Metal-dependent hydrolase, endonuclease/exonuclease/phosphatase family</fullName>
    </submittedName>
</protein>
<evidence type="ECO:0000259" key="1">
    <source>
        <dbReference type="Pfam" id="PF03372"/>
    </source>
</evidence>
<evidence type="ECO:0000313" key="3">
    <source>
        <dbReference type="Proteomes" id="UP000199361"/>
    </source>
</evidence>
<dbReference type="EMBL" id="FOHX01000001">
    <property type="protein sequence ID" value="SES84102.1"/>
    <property type="molecule type" value="Genomic_DNA"/>
</dbReference>
<dbReference type="Gene3D" id="3.60.10.10">
    <property type="entry name" value="Endonuclease/exonuclease/phosphatase"/>
    <property type="match status" value="1"/>
</dbReference>
<dbReference type="InterPro" id="IPR005135">
    <property type="entry name" value="Endo/exonuclease/phosphatase"/>
</dbReference>
<gene>
    <name evidence="2" type="ORF">SAMN05421811_101515</name>
</gene>
<dbReference type="AlphaFoldDB" id="A0A1H9ZSC4"/>
<dbReference type="GO" id="GO:0004519">
    <property type="term" value="F:endonuclease activity"/>
    <property type="evidence" value="ECO:0007669"/>
    <property type="project" value="UniProtKB-KW"/>
</dbReference>
<keyword evidence="3" id="KW-1185">Reference proteome</keyword>
<organism evidence="2 3">
    <name type="scientific">Nonomuraea wenchangensis</name>
    <dbReference type="NCBI Taxonomy" id="568860"/>
    <lineage>
        <taxon>Bacteria</taxon>
        <taxon>Bacillati</taxon>
        <taxon>Actinomycetota</taxon>
        <taxon>Actinomycetes</taxon>
        <taxon>Streptosporangiales</taxon>
        <taxon>Streptosporangiaceae</taxon>
        <taxon>Nonomuraea</taxon>
    </lineage>
</organism>